<accession>A0A4R1BBE1</accession>
<dbReference type="EMBL" id="SJZI01000042">
    <property type="protein sequence ID" value="TCJ14284.1"/>
    <property type="molecule type" value="Genomic_DNA"/>
</dbReference>
<feature type="chain" id="PRO_5021015088" description="Lipocalin-like domain-containing protein" evidence="1">
    <location>
        <begin position="30"/>
        <end position="165"/>
    </location>
</feature>
<gene>
    <name evidence="2" type="ORF">EPD60_09795</name>
</gene>
<evidence type="ECO:0000313" key="3">
    <source>
        <dbReference type="Proteomes" id="UP000295334"/>
    </source>
</evidence>
<evidence type="ECO:0000313" key="2">
    <source>
        <dbReference type="EMBL" id="TCJ14284.1"/>
    </source>
</evidence>
<feature type="signal peptide" evidence="1">
    <location>
        <begin position="1"/>
        <end position="29"/>
    </location>
</feature>
<proteinExistence type="predicted"/>
<dbReference type="PROSITE" id="PS51257">
    <property type="entry name" value="PROKAR_LIPOPROTEIN"/>
    <property type="match status" value="1"/>
</dbReference>
<reference evidence="2 3" key="1">
    <citation type="submission" date="2019-03" db="EMBL/GenBank/DDBJ databases">
        <authorList>
            <person name="Kim M.K.M."/>
        </authorList>
    </citation>
    <scope>NUCLEOTIDE SEQUENCE [LARGE SCALE GENOMIC DNA]</scope>
    <source>
        <strain evidence="2 3">17J68-12</strain>
    </source>
</reference>
<name>A0A4R1BBE1_9BACT</name>
<dbReference type="AlphaFoldDB" id="A0A4R1BBE1"/>
<organism evidence="2 3">
    <name type="scientific">Flaviaesturariibacter flavus</name>
    <dbReference type="NCBI Taxonomy" id="2502780"/>
    <lineage>
        <taxon>Bacteria</taxon>
        <taxon>Pseudomonadati</taxon>
        <taxon>Bacteroidota</taxon>
        <taxon>Chitinophagia</taxon>
        <taxon>Chitinophagales</taxon>
        <taxon>Chitinophagaceae</taxon>
        <taxon>Flaviaestuariibacter</taxon>
    </lineage>
</organism>
<sequence length="165" mass="17856">MTPHRHHLFTTLGLALLLLACSKSSSVPGADSGQTARLSARTWYFRDAGIDFDRDGTTDNVLPTGTLPACALDNTYTFNGDGSGSANDSTLRCDTLPQKRPFTWAFANNEQSIDLSGAAFFGFSGRFKVHLLNDTALMVARDTVLSLPQFPQPVNGSVIINLNHH</sequence>
<dbReference type="Proteomes" id="UP000295334">
    <property type="component" value="Unassembled WGS sequence"/>
</dbReference>
<dbReference type="OrthoDB" id="799390at2"/>
<keyword evidence="1" id="KW-0732">Signal</keyword>
<comment type="caution">
    <text evidence="2">The sequence shown here is derived from an EMBL/GenBank/DDBJ whole genome shotgun (WGS) entry which is preliminary data.</text>
</comment>
<evidence type="ECO:0008006" key="4">
    <source>
        <dbReference type="Google" id="ProtNLM"/>
    </source>
</evidence>
<evidence type="ECO:0000256" key="1">
    <source>
        <dbReference type="SAM" id="SignalP"/>
    </source>
</evidence>
<keyword evidence="3" id="KW-1185">Reference proteome</keyword>
<dbReference type="RefSeq" id="WP_131449261.1">
    <property type="nucleotide sequence ID" value="NZ_SJZI01000042.1"/>
</dbReference>
<protein>
    <recommendedName>
        <fullName evidence="4">Lipocalin-like domain-containing protein</fullName>
    </recommendedName>
</protein>